<dbReference type="GO" id="GO:0005886">
    <property type="term" value="C:plasma membrane"/>
    <property type="evidence" value="ECO:0007669"/>
    <property type="project" value="TreeGrafter"/>
</dbReference>
<feature type="transmembrane region" description="Helical" evidence="1">
    <location>
        <begin position="71"/>
        <end position="90"/>
    </location>
</feature>
<keyword evidence="1" id="KW-1133">Transmembrane helix</keyword>
<keyword evidence="1" id="KW-0472">Membrane</keyword>
<feature type="transmembrane region" description="Helical" evidence="1">
    <location>
        <begin position="35"/>
        <end position="65"/>
    </location>
</feature>
<feature type="transmembrane region" description="Helical" evidence="1">
    <location>
        <begin position="97"/>
        <end position="120"/>
    </location>
</feature>
<proteinExistence type="predicted"/>
<dbReference type="InterPro" id="IPR006750">
    <property type="entry name" value="YdcZ"/>
</dbReference>
<dbReference type="EMBL" id="GU474942">
    <property type="protein sequence ID" value="ADI20518.1"/>
    <property type="molecule type" value="Genomic_DNA"/>
</dbReference>
<keyword evidence="1" id="KW-0812">Transmembrane</keyword>
<protein>
    <recommendedName>
        <fullName evidence="3">Transporter family-2 protein</fullName>
    </recommendedName>
</protein>
<reference evidence="2" key="1">
    <citation type="journal article" date="2011" name="Environ. Microbiol.">
        <title>Time-series analyses of Monterey Bay coastal microbial picoplankton using a 'genome proxy' microarray.</title>
        <authorList>
            <person name="Rich V.I."/>
            <person name="Pham V.D."/>
            <person name="Eppley J."/>
            <person name="Shi Y."/>
            <person name="DeLong E.F."/>
        </authorList>
    </citation>
    <scope>NUCLEOTIDE SEQUENCE</scope>
</reference>
<organism evidence="2">
    <name type="scientific">uncultured alpha proteobacterium EB080_L58F04</name>
    <dbReference type="NCBI Taxonomy" id="710798"/>
    <lineage>
        <taxon>Bacteria</taxon>
        <taxon>Pseudomonadati</taxon>
        <taxon>Pseudomonadota</taxon>
        <taxon>Alphaproteobacteria</taxon>
        <taxon>environmental samples</taxon>
    </lineage>
</organism>
<evidence type="ECO:0000256" key="1">
    <source>
        <dbReference type="SAM" id="Phobius"/>
    </source>
</evidence>
<dbReference type="Pfam" id="PF04657">
    <property type="entry name" value="DMT_YdcZ"/>
    <property type="match status" value="1"/>
</dbReference>
<feature type="transmembrane region" description="Helical" evidence="1">
    <location>
        <begin position="126"/>
        <end position="143"/>
    </location>
</feature>
<dbReference type="AlphaFoldDB" id="E0Y1H7"/>
<evidence type="ECO:0000313" key="2">
    <source>
        <dbReference type="EMBL" id="ADI20518.1"/>
    </source>
</evidence>
<name>E0Y1H7_9PROT</name>
<evidence type="ECO:0008006" key="3">
    <source>
        <dbReference type="Google" id="ProtNLM"/>
    </source>
</evidence>
<dbReference type="PANTHER" id="PTHR34821:SF2">
    <property type="entry name" value="INNER MEMBRANE PROTEIN YDCZ"/>
    <property type="match status" value="1"/>
</dbReference>
<accession>E0Y1H7</accession>
<sequence>MSYSTSALIMLAAGIGVPVLAALNAHLGKFLGSPLLAVTTLLFVAFFTSLAALLCSSELAIASIMTAPKHLFLAGLLMVFYILSITTIAPKFGIGNAVFFVLIGQLTSAAVIDHFAFFAANPTPLSSIRALGIGIMGVGVWITQQA</sequence>
<dbReference type="PANTHER" id="PTHR34821">
    <property type="entry name" value="INNER MEMBRANE PROTEIN YDCZ"/>
    <property type="match status" value="1"/>
</dbReference>
<feature type="transmembrane region" description="Helical" evidence="1">
    <location>
        <begin position="6"/>
        <end position="23"/>
    </location>
</feature>